<name>A0A921Z0X9_MANSE</name>
<organism evidence="1 2">
    <name type="scientific">Manduca sexta</name>
    <name type="common">Tobacco hawkmoth</name>
    <name type="synonym">Tobacco hornworm</name>
    <dbReference type="NCBI Taxonomy" id="7130"/>
    <lineage>
        <taxon>Eukaryota</taxon>
        <taxon>Metazoa</taxon>
        <taxon>Ecdysozoa</taxon>
        <taxon>Arthropoda</taxon>
        <taxon>Hexapoda</taxon>
        <taxon>Insecta</taxon>
        <taxon>Pterygota</taxon>
        <taxon>Neoptera</taxon>
        <taxon>Endopterygota</taxon>
        <taxon>Lepidoptera</taxon>
        <taxon>Glossata</taxon>
        <taxon>Ditrysia</taxon>
        <taxon>Bombycoidea</taxon>
        <taxon>Sphingidae</taxon>
        <taxon>Sphinginae</taxon>
        <taxon>Sphingini</taxon>
        <taxon>Manduca</taxon>
    </lineage>
</organism>
<evidence type="ECO:0000313" key="1">
    <source>
        <dbReference type="EMBL" id="KAG6448725.1"/>
    </source>
</evidence>
<sequence length="201" mass="23404">MNQKQRNTKMITTRKKARPIVGLNRLQENKNLQALRNITKTDSEETQEEYEANVSFKSQVERFIEISKYFSNPFRKTASYICENQLVTYPSSFRIEYKRGGITTEHIKFCNLTLEPVYVKLFKLIPDLEQLKFINLSLSRSNRIPPGLSFSLGFVYDDVNEKPSCNAKMIFVALRKTTTPCYQICEIDLLIDAQKNRLVTI</sequence>
<dbReference type="OrthoDB" id="7338835at2759"/>
<reference evidence="1" key="1">
    <citation type="journal article" date="2016" name="Insect Biochem. Mol. Biol.">
        <title>Multifaceted biological insights from a draft genome sequence of the tobacco hornworm moth, Manduca sexta.</title>
        <authorList>
            <person name="Kanost M.R."/>
            <person name="Arrese E.L."/>
            <person name="Cao X."/>
            <person name="Chen Y.R."/>
            <person name="Chellapilla S."/>
            <person name="Goldsmith M.R."/>
            <person name="Grosse-Wilde E."/>
            <person name="Heckel D.G."/>
            <person name="Herndon N."/>
            <person name="Jiang H."/>
            <person name="Papanicolaou A."/>
            <person name="Qu J."/>
            <person name="Soulages J.L."/>
            <person name="Vogel H."/>
            <person name="Walters J."/>
            <person name="Waterhouse R.M."/>
            <person name="Ahn S.J."/>
            <person name="Almeida F.C."/>
            <person name="An C."/>
            <person name="Aqrawi P."/>
            <person name="Bretschneider A."/>
            <person name="Bryant W.B."/>
            <person name="Bucks S."/>
            <person name="Chao H."/>
            <person name="Chevignon G."/>
            <person name="Christen J.M."/>
            <person name="Clarke D.F."/>
            <person name="Dittmer N.T."/>
            <person name="Ferguson L.C.F."/>
            <person name="Garavelou S."/>
            <person name="Gordon K.H.J."/>
            <person name="Gunaratna R.T."/>
            <person name="Han Y."/>
            <person name="Hauser F."/>
            <person name="He Y."/>
            <person name="Heidel-Fischer H."/>
            <person name="Hirsh A."/>
            <person name="Hu Y."/>
            <person name="Jiang H."/>
            <person name="Kalra D."/>
            <person name="Klinner C."/>
            <person name="Konig C."/>
            <person name="Kovar C."/>
            <person name="Kroll A.R."/>
            <person name="Kuwar S.S."/>
            <person name="Lee S.L."/>
            <person name="Lehman R."/>
            <person name="Li K."/>
            <person name="Li Z."/>
            <person name="Liang H."/>
            <person name="Lovelace S."/>
            <person name="Lu Z."/>
            <person name="Mansfield J.H."/>
            <person name="McCulloch K.J."/>
            <person name="Mathew T."/>
            <person name="Morton B."/>
            <person name="Muzny D.M."/>
            <person name="Neunemann D."/>
            <person name="Ongeri F."/>
            <person name="Pauchet Y."/>
            <person name="Pu L.L."/>
            <person name="Pyrousis I."/>
            <person name="Rao X.J."/>
            <person name="Redding A."/>
            <person name="Roesel C."/>
            <person name="Sanchez-Gracia A."/>
            <person name="Schaack S."/>
            <person name="Shukla A."/>
            <person name="Tetreau G."/>
            <person name="Wang Y."/>
            <person name="Xiong G.H."/>
            <person name="Traut W."/>
            <person name="Walsh T.K."/>
            <person name="Worley K.C."/>
            <person name="Wu D."/>
            <person name="Wu W."/>
            <person name="Wu Y.Q."/>
            <person name="Zhang X."/>
            <person name="Zou Z."/>
            <person name="Zucker H."/>
            <person name="Briscoe A.D."/>
            <person name="Burmester T."/>
            <person name="Clem R.J."/>
            <person name="Feyereisen R."/>
            <person name="Grimmelikhuijzen C.J.P."/>
            <person name="Hamodrakas S.J."/>
            <person name="Hansson B.S."/>
            <person name="Huguet E."/>
            <person name="Jermiin L.S."/>
            <person name="Lan Q."/>
            <person name="Lehman H.K."/>
            <person name="Lorenzen M."/>
            <person name="Merzendorfer H."/>
            <person name="Michalopoulos I."/>
            <person name="Morton D.B."/>
            <person name="Muthukrishnan S."/>
            <person name="Oakeshott J.G."/>
            <person name="Palmer W."/>
            <person name="Park Y."/>
            <person name="Passarelli A.L."/>
            <person name="Rozas J."/>
            <person name="Schwartz L.M."/>
            <person name="Smith W."/>
            <person name="Southgate A."/>
            <person name="Vilcinskas A."/>
            <person name="Vogt R."/>
            <person name="Wang P."/>
            <person name="Werren J."/>
            <person name="Yu X.Q."/>
            <person name="Zhou J.J."/>
            <person name="Brown S.J."/>
            <person name="Scherer S.E."/>
            <person name="Richards S."/>
            <person name="Blissard G.W."/>
        </authorList>
    </citation>
    <scope>NUCLEOTIDE SEQUENCE</scope>
</reference>
<dbReference type="EMBL" id="JH668361">
    <property type="protein sequence ID" value="KAG6448725.1"/>
    <property type="molecule type" value="Genomic_DNA"/>
</dbReference>
<keyword evidence="2" id="KW-1185">Reference proteome</keyword>
<proteinExistence type="predicted"/>
<protein>
    <submittedName>
        <fullName evidence="1">Uncharacterized protein</fullName>
    </submittedName>
</protein>
<dbReference type="Proteomes" id="UP000791440">
    <property type="component" value="Unassembled WGS sequence"/>
</dbReference>
<accession>A0A921Z0X9</accession>
<gene>
    <name evidence="1" type="ORF">O3G_MSEX005671</name>
</gene>
<comment type="caution">
    <text evidence="1">The sequence shown here is derived from an EMBL/GenBank/DDBJ whole genome shotgun (WGS) entry which is preliminary data.</text>
</comment>
<reference evidence="1" key="2">
    <citation type="submission" date="2020-12" db="EMBL/GenBank/DDBJ databases">
        <authorList>
            <person name="Kanost M."/>
        </authorList>
    </citation>
    <scope>NUCLEOTIDE SEQUENCE</scope>
</reference>
<dbReference type="AlphaFoldDB" id="A0A921Z0X9"/>
<evidence type="ECO:0000313" key="2">
    <source>
        <dbReference type="Proteomes" id="UP000791440"/>
    </source>
</evidence>